<accession>A0A678T572</accession>
<evidence type="ECO:0000313" key="13">
    <source>
        <dbReference type="EMBL" id="AWA45216.1"/>
    </source>
</evidence>
<dbReference type="FunFam" id="1.10.510.10:FF:000312">
    <property type="entry name" value="Serine/threonine-protein kinase OXI1"/>
    <property type="match status" value="1"/>
</dbReference>
<dbReference type="PROSITE" id="PS50011">
    <property type="entry name" value="PROTEIN_KINASE_DOM"/>
    <property type="match status" value="1"/>
</dbReference>
<feature type="region of interest" description="Disordered" evidence="10">
    <location>
        <begin position="459"/>
        <end position="504"/>
    </location>
</feature>
<feature type="region of interest" description="Disordered" evidence="10">
    <location>
        <begin position="272"/>
        <end position="311"/>
    </location>
</feature>
<evidence type="ECO:0000256" key="6">
    <source>
        <dbReference type="ARBA" id="ARBA00022777"/>
    </source>
</evidence>
<dbReference type="Pfam" id="PF00069">
    <property type="entry name" value="Pkinase"/>
    <property type="match status" value="2"/>
</dbReference>
<dbReference type="PROSITE" id="PS00108">
    <property type="entry name" value="PROTEIN_KINASE_ST"/>
    <property type="match status" value="1"/>
</dbReference>
<evidence type="ECO:0000256" key="7">
    <source>
        <dbReference type="ARBA" id="ARBA00022840"/>
    </source>
</evidence>
<feature type="domain" description="Protein kinase" evidence="11">
    <location>
        <begin position="17"/>
        <end position="413"/>
    </location>
</feature>
<evidence type="ECO:0000256" key="2">
    <source>
        <dbReference type="ARBA" id="ARBA00012513"/>
    </source>
</evidence>
<evidence type="ECO:0000259" key="12">
    <source>
        <dbReference type="PROSITE" id="PS51285"/>
    </source>
</evidence>
<proteinExistence type="inferred from homology"/>
<reference evidence="13" key="1">
    <citation type="submission" date="2018-04" db="EMBL/GenBank/DDBJ databases">
        <title>Comparative Analysis of Homologous Sequences of Saccharum officinarum and Saccharum spontaneum Reveals Independent Polyploidization Events.</title>
        <authorList>
            <person name="Sharma A."/>
            <person name="Song J."/>
            <person name="Lin Q."/>
            <person name="Singh R."/>
            <person name="Ramos N."/>
            <person name="Wang K."/>
            <person name="Zhang J."/>
            <person name="Ming R."/>
            <person name="Yu Q."/>
        </authorList>
    </citation>
    <scope>NUCLEOTIDE SEQUENCE</scope>
</reference>
<dbReference type="PANTHER" id="PTHR45637">
    <property type="entry name" value="FLIPPASE KINASE 1-RELATED"/>
    <property type="match status" value="1"/>
</dbReference>
<evidence type="ECO:0000256" key="3">
    <source>
        <dbReference type="ARBA" id="ARBA00022527"/>
    </source>
</evidence>
<sequence>MTAVAAPPPRQLSLEDLKAVSVLGRGAKGVVFHVVHAPGGEPDGGAAAAAMALKAVSREAARHKKAASGDGDGHRRIWFERDVLLALRHPLLPSLRGILATDAIVGFAIDRCGGGDLNSLRRRQTEKMFSDSVIRYVSVQRFINGLTKPRVSRAPHETTDGGRSCLTIWSLISALFYAAELVLALEYLHSLGIVYRDLKPENVLIQDSGHIMLVDFDLSTRLPAPPQEPDAPATSPKPALPVTAPSPSNGKARKPAGAALCFPFRTGSAAKPAAKPAADSPSPLSTSRTASSSSSSSTATTASSSAASAGVRTPVKSNSFVGTEDYVAPEIIAGRGHDFAVDWWGLGVVLYEMLYGRTPFRGQNRKETFYRVLVKQPELVGEQTPLRDLIARLLEKDPEKRIGARGVKAHPFFRGVDWDRILQVARPPFIPTPPPQDEGGDEALDVEKVVREVFASSEAEAAKAGEGEREGGKASPVADGGRVVGGDGDGRRDQSKDGDFSVFF</sequence>
<keyword evidence="3" id="KW-0723">Serine/threonine-protein kinase</keyword>
<keyword evidence="7" id="KW-0067">ATP-binding</keyword>
<feature type="compositionally biased region" description="Basic and acidic residues" evidence="10">
    <location>
        <begin position="488"/>
        <end position="504"/>
    </location>
</feature>
<dbReference type="InterPro" id="IPR008271">
    <property type="entry name" value="Ser/Thr_kinase_AS"/>
</dbReference>
<keyword evidence="6" id="KW-0418">Kinase</keyword>
<dbReference type="SMART" id="SM00220">
    <property type="entry name" value="S_TKc"/>
    <property type="match status" value="1"/>
</dbReference>
<feature type="region of interest" description="Disordered" evidence="10">
    <location>
        <begin position="222"/>
        <end position="254"/>
    </location>
</feature>
<comment type="catalytic activity">
    <reaction evidence="9">
        <text>L-seryl-[protein] + ATP = O-phospho-L-seryl-[protein] + ADP + H(+)</text>
        <dbReference type="Rhea" id="RHEA:17989"/>
        <dbReference type="Rhea" id="RHEA-COMP:9863"/>
        <dbReference type="Rhea" id="RHEA-COMP:11604"/>
        <dbReference type="ChEBI" id="CHEBI:15378"/>
        <dbReference type="ChEBI" id="CHEBI:29999"/>
        <dbReference type="ChEBI" id="CHEBI:30616"/>
        <dbReference type="ChEBI" id="CHEBI:83421"/>
        <dbReference type="ChEBI" id="CHEBI:456216"/>
        <dbReference type="EC" id="2.7.11.1"/>
    </reaction>
</comment>
<dbReference type="EC" id="2.7.11.1" evidence="2"/>
<dbReference type="GO" id="GO:0004674">
    <property type="term" value="F:protein serine/threonine kinase activity"/>
    <property type="evidence" value="ECO:0007669"/>
    <property type="project" value="UniProtKB-KW"/>
</dbReference>
<gene>
    <name evidence="13" type="ORF">SS49B12_000006</name>
</gene>
<keyword evidence="4" id="KW-0808">Transferase</keyword>
<evidence type="ECO:0000256" key="1">
    <source>
        <dbReference type="ARBA" id="ARBA00009903"/>
    </source>
</evidence>
<dbReference type="InterPro" id="IPR000719">
    <property type="entry name" value="Prot_kinase_dom"/>
</dbReference>
<dbReference type="FunFam" id="3.30.200.20:FF:000573">
    <property type="entry name" value="Serine/threonine-protein kinase OXI1"/>
    <property type="match status" value="1"/>
</dbReference>
<evidence type="ECO:0000256" key="9">
    <source>
        <dbReference type="ARBA" id="ARBA00048679"/>
    </source>
</evidence>
<feature type="compositionally biased region" description="Basic and acidic residues" evidence="10">
    <location>
        <begin position="460"/>
        <end position="472"/>
    </location>
</feature>
<dbReference type="Gene3D" id="1.10.510.10">
    <property type="entry name" value="Transferase(Phosphotransferase) domain 1"/>
    <property type="match status" value="2"/>
</dbReference>
<evidence type="ECO:0000256" key="10">
    <source>
        <dbReference type="SAM" id="MobiDB-lite"/>
    </source>
</evidence>
<evidence type="ECO:0000256" key="8">
    <source>
        <dbReference type="ARBA" id="ARBA00047899"/>
    </source>
</evidence>
<dbReference type="FunFam" id="1.10.510.10:FF:000294">
    <property type="entry name" value="Serine/threonine-protein kinase OXI1"/>
    <property type="match status" value="1"/>
</dbReference>
<dbReference type="EMBL" id="MH182574">
    <property type="protein sequence ID" value="AWA45216.1"/>
    <property type="molecule type" value="Genomic_DNA"/>
</dbReference>
<dbReference type="InterPro" id="IPR000961">
    <property type="entry name" value="AGC-kinase_C"/>
</dbReference>
<dbReference type="Gene3D" id="3.30.200.20">
    <property type="entry name" value="Phosphorylase Kinase, domain 1"/>
    <property type="match status" value="1"/>
</dbReference>
<evidence type="ECO:0000256" key="5">
    <source>
        <dbReference type="ARBA" id="ARBA00022741"/>
    </source>
</evidence>
<comment type="similarity">
    <text evidence="1">Belongs to the protein kinase superfamily. AGC Ser/Thr protein kinase family.</text>
</comment>
<dbReference type="GO" id="GO:0005524">
    <property type="term" value="F:ATP binding"/>
    <property type="evidence" value="ECO:0007669"/>
    <property type="project" value="UniProtKB-KW"/>
</dbReference>
<name>A0A678T572_SACSP</name>
<organism evidence="13">
    <name type="scientific">Saccharum spontaneum</name>
    <name type="common">Wild sugarcane</name>
    <dbReference type="NCBI Taxonomy" id="62335"/>
    <lineage>
        <taxon>Eukaryota</taxon>
        <taxon>Viridiplantae</taxon>
        <taxon>Streptophyta</taxon>
        <taxon>Embryophyta</taxon>
        <taxon>Tracheophyta</taxon>
        <taxon>Spermatophyta</taxon>
        <taxon>Magnoliopsida</taxon>
        <taxon>Liliopsida</taxon>
        <taxon>Poales</taxon>
        <taxon>Poaceae</taxon>
        <taxon>PACMAD clade</taxon>
        <taxon>Panicoideae</taxon>
        <taxon>Andropogonodae</taxon>
        <taxon>Andropogoneae</taxon>
        <taxon>Saccharinae</taxon>
        <taxon>Saccharum</taxon>
        <taxon>Saccharum officinarum species complex</taxon>
    </lineage>
</organism>
<dbReference type="AlphaFoldDB" id="A0A678T572"/>
<dbReference type="InterPro" id="IPR011009">
    <property type="entry name" value="Kinase-like_dom_sf"/>
</dbReference>
<feature type="compositionally biased region" description="Low complexity" evidence="10">
    <location>
        <begin position="272"/>
        <end position="309"/>
    </location>
</feature>
<dbReference type="PROSITE" id="PS51285">
    <property type="entry name" value="AGC_KINASE_CTER"/>
    <property type="match status" value="1"/>
</dbReference>
<evidence type="ECO:0000259" key="11">
    <source>
        <dbReference type="PROSITE" id="PS50011"/>
    </source>
</evidence>
<evidence type="ECO:0000256" key="4">
    <source>
        <dbReference type="ARBA" id="ARBA00022679"/>
    </source>
</evidence>
<keyword evidence="5" id="KW-0547">Nucleotide-binding</keyword>
<dbReference type="SUPFAM" id="SSF56112">
    <property type="entry name" value="Protein kinase-like (PK-like)"/>
    <property type="match status" value="1"/>
</dbReference>
<feature type="domain" description="AGC-kinase C-terminal" evidence="12">
    <location>
        <begin position="414"/>
        <end position="504"/>
    </location>
</feature>
<comment type="catalytic activity">
    <reaction evidence="8">
        <text>L-threonyl-[protein] + ATP = O-phospho-L-threonyl-[protein] + ADP + H(+)</text>
        <dbReference type="Rhea" id="RHEA:46608"/>
        <dbReference type="Rhea" id="RHEA-COMP:11060"/>
        <dbReference type="Rhea" id="RHEA-COMP:11605"/>
        <dbReference type="ChEBI" id="CHEBI:15378"/>
        <dbReference type="ChEBI" id="CHEBI:30013"/>
        <dbReference type="ChEBI" id="CHEBI:30616"/>
        <dbReference type="ChEBI" id="CHEBI:61977"/>
        <dbReference type="ChEBI" id="CHEBI:456216"/>
        <dbReference type="EC" id="2.7.11.1"/>
    </reaction>
</comment>
<protein>
    <recommendedName>
        <fullName evidence="2">non-specific serine/threonine protein kinase</fullName>
        <ecNumber evidence="2">2.7.11.1</ecNumber>
    </recommendedName>
</protein>